<dbReference type="PANTHER" id="PTHR13504:SF33">
    <property type="entry name" value="FIC FAMILY PROTEIN"/>
    <property type="match status" value="1"/>
</dbReference>
<gene>
    <name evidence="2" type="ORF">MNB_SV-14-1797</name>
</gene>
<reference evidence="2" key="1">
    <citation type="submission" date="2016-10" db="EMBL/GenBank/DDBJ databases">
        <authorList>
            <person name="de Groot N.N."/>
        </authorList>
    </citation>
    <scope>NUCLEOTIDE SEQUENCE</scope>
</reference>
<dbReference type="SUPFAM" id="SSF140931">
    <property type="entry name" value="Fic-like"/>
    <property type="match status" value="1"/>
</dbReference>
<dbReference type="InterPro" id="IPR036388">
    <property type="entry name" value="WH-like_DNA-bd_sf"/>
</dbReference>
<dbReference type="InterPro" id="IPR003812">
    <property type="entry name" value="Fido"/>
</dbReference>
<accession>A0A1W1CKG4</accession>
<dbReference type="Gene3D" id="1.10.3290.10">
    <property type="entry name" value="Fido-like domain"/>
    <property type="match status" value="1"/>
</dbReference>
<evidence type="ECO:0000259" key="1">
    <source>
        <dbReference type="PROSITE" id="PS51459"/>
    </source>
</evidence>
<feature type="domain" description="Fido" evidence="1">
    <location>
        <begin position="130"/>
        <end position="270"/>
    </location>
</feature>
<dbReference type="Pfam" id="PF02661">
    <property type="entry name" value="Fic"/>
    <property type="match status" value="1"/>
</dbReference>
<proteinExistence type="predicted"/>
<dbReference type="Gene3D" id="1.10.10.10">
    <property type="entry name" value="Winged helix-like DNA-binding domain superfamily/Winged helix DNA-binding domain"/>
    <property type="match status" value="1"/>
</dbReference>
<dbReference type="PANTHER" id="PTHR13504">
    <property type="entry name" value="FIDO DOMAIN-CONTAINING PROTEIN DDB_G0283145"/>
    <property type="match status" value="1"/>
</dbReference>
<sequence>MSLEKRWIWQREAYPNFKYNQTKLEPILQEIKYYQGLLDGIYMGINDEDLAKAQIEIFTQEIMDTSAIEGEILSRDSVRSSLSNKFRIEIGLKDSSNKKTDGLVEILIDAVSNIEKPFDEFRLFGWHYALFPMEHYSLHDINVAKYRNDEMEIVSGAVGREKVHYIAPPASQLQKEMSDFFAWLNEEDATIIKAGVAHFWFVVIHPLDDGNGRLARAISDWVLAKSVNKKQKLYSISTAIKKDKKAYYDILEKSSKGELDITDWLEWFLKTFLIALKDAKESIKFILDKTAFWDRHRETVLNERQIKILNRLLDVGYGNFEGGINTRKYASLTKVSKPTATRELKDLVEKRCLVQKEGTSGRSVAYEINMF</sequence>
<dbReference type="InterPro" id="IPR036597">
    <property type="entry name" value="Fido-like_dom_sf"/>
</dbReference>
<dbReference type="AlphaFoldDB" id="A0A1W1CKG4"/>
<dbReference type="InterPro" id="IPR025230">
    <property type="entry name" value="DUF4172"/>
</dbReference>
<dbReference type="PROSITE" id="PS51459">
    <property type="entry name" value="FIDO"/>
    <property type="match status" value="1"/>
</dbReference>
<evidence type="ECO:0000313" key="2">
    <source>
        <dbReference type="EMBL" id="SFV66306.1"/>
    </source>
</evidence>
<protein>
    <submittedName>
        <fullName evidence="2">Fic family protein</fullName>
    </submittedName>
</protein>
<dbReference type="EMBL" id="FPHN01000201">
    <property type="protein sequence ID" value="SFV66306.1"/>
    <property type="molecule type" value="Genomic_DNA"/>
</dbReference>
<organism evidence="2">
    <name type="scientific">hydrothermal vent metagenome</name>
    <dbReference type="NCBI Taxonomy" id="652676"/>
    <lineage>
        <taxon>unclassified sequences</taxon>
        <taxon>metagenomes</taxon>
        <taxon>ecological metagenomes</taxon>
    </lineage>
</organism>
<dbReference type="InterPro" id="IPR040198">
    <property type="entry name" value="Fido_containing"/>
</dbReference>
<name>A0A1W1CKG4_9ZZZZ</name>
<dbReference type="Pfam" id="PF13776">
    <property type="entry name" value="DUF4172"/>
    <property type="match status" value="1"/>
</dbReference>